<evidence type="ECO:0000313" key="2">
    <source>
        <dbReference type="Proteomes" id="UP000299102"/>
    </source>
</evidence>
<dbReference type="AlphaFoldDB" id="A0A4C1SH51"/>
<reference evidence="1 2" key="1">
    <citation type="journal article" date="2019" name="Commun. Biol.">
        <title>The bagworm genome reveals a unique fibroin gene that provides high tensile strength.</title>
        <authorList>
            <person name="Kono N."/>
            <person name="Nakamura H."/>
            <person name="Ohtoshi R."/>
            <person name="Tomita M."/>
            <person name="Numata K."/>
            <person name="Arakawa K."/>
        </authorList>
    </citation>
    <scope>NUCLEOTIDE SEQUENCE [LARGE SCALE GENOMIC DNA]</scope>
</reference>
<protein>
    <submittedName>
        <fullName evidence="1">Uncharacterized protein</fullName>
    </submittedName>
</protein>
<comment type="caution">
    <text evidence="1">The sequence shown here is derived from an EMBL/GenBank/DDBJ whole genome shotgun (WGS) entry which is preliminary data.</text>
</comment>
<organism evidence="1 2">
    <name type="scientific">Eumeta variegata</name>
    <name type="common">Bagworm moth</name>
    <name type="synonym">Eumeta japonica</name>
    <dbReference type="NCBI Taxonomy" id="151549"/>
    <lineage>
        <taxon>Eukaryota</taxon>
        <taxon>Metazoa</taxon>
        <taxon>Ecdysozoa</taxon>
        <taxon>Arthropoda</taxon>
        <taxon>Hexapoda</taxon>
        <taxon>Insecta</taxon>
        <taxon>Pterygota</taxon>
        <taxon>Neoptera</taxon>
        <taxon>Endopterygota</taxon>
        <taxon>Lepidoptera</taxon>
        <taxon>Glossata</taxon>
        <taxon>Ditrysia</taxon>
        <taxon>Tineoidea</taxon>
        <taxon>Psychidae</taxon>
        <taxon>Oiketicinae</taxon>
        <taxon>Eumeta</taxon>
    </lineage>
</organism>
<gene>
    <name evidence="1" type="ORF">EVAR_98192_1</name>
</gene>
<dbReference type="Proteomes" id="UP000299102">
    <property type="component" value="Unassembled WGS sequence"/>
</dbReference>
<dbReference type="EMBL" id="BGZK01003359">
    <property type="protein sequence ID" value="GBP00450.1"/>
    <property type="molecule type" value="Genomic_DNA"/>
</dbReference>
<accession>A0A4C1SH51</accession>
<keyword evidence="2" id="KW-1185">Reference proteome</keyword>
<evidence type="ECO:0000313" key="1">
    <source>
        <dbReference type="EMBL" id="GBP00450.1"/>
    </source>
</evidence>
<sequence length="106" mass="12309">MAVDGTLMFPTGERFAVTLRHSTPAHARAPSNYSRRSDCQQRDEFLPRIQRENVIVAQSSTEHQMGINMSMYTRELRRASDDVTMTNLPLLLDESRLRRNNFRRLA</sequence>
<name>A0A4C1SH51_EUMVA</name>
<proteinExistence type="predicted"/>